<keyword evidence="5" id="KW-0227">DNA damage</keyword>
<dbReference type="STRING" id="8083.ENSXMAP00000031574"/>
<reference evidence="13" key="3">
    <citation type="submission" date="2025-05" db="UniProtKB">
        <authorList>
            <consortium name="Ensembl"/>
        </authorList>
    </citation>
    <scope>IDENTIFICATION</scope>
    <source>
        <strain evidence="13">JP 163 A</strain>
    </source>
</reference>
<reference evidence="14" key="1">
    <citation type="submission" date="2012-01" db="EMBL/GenBank/DDBJ databases">
        <authorList>
            <person name="Walter R."/>
            <person name="Schartl M."/>
            <person name="Warren W."/>
        </authorList>
    </citation>
    <scope>NUCLEOTIDE SEQUENCE [LARGE SCALE GENOMIC DNA]</scope>
    <source>
        <strain evidence="14">JP 163 A</strain>
    </source>
</reference>
<feature type="binding site" evidence="9">
    <location>
        <position position="232"/>
    </location>
    <ligand>
        <name>Mg(2+)</name>
        <dbReference type="ChEBI" id="CHEBI:18420"/>
        <label>1</label>
    </ligand>
</feature>
<sequence>MTMATFFHLTLMLLLSLNARGLSREEKVNAVIFQSHFDILCLQETKWDISKEKEMSHKWKGKMFSSTSSTQAGGVAIFMREGLFNNCHLIHKDKQGKLIIIDFFYNNKSCRLINIHAPNIDTHRKKFFIGLRQWIVTNCIIIGDFNITLTKSDISNNCTFSEDYSRNTLFDIITQNSLIDIWRLFHPGKKQFTRKQVILGKLKQSRLDLCLISSSLVPEVSSCLIRDNVWSDHSFLQVEMGRGIRNGGLWCLNAALLQDEAYRDPETLEHLFLHCPGCTLFWNKIHQIINNISTTDDNNWDSIRLFGITSSLGHLTKTQFNLCNIILSLARHTIYISRNLQLYDNKKVDRWKLFSGLLQNHLKTVNSISKGLCENMFGPLIKCVYFQGWSF</sequence>
<dbReference type="InterPro" id="IPR005135">
    <property type="entry name" value="Endo/exonuclease/phosphatase"/>
</dbReference>
<evidence type="ECO:0000256" key="1">
    <source>
        <dbReference type="ARBA" id="ARBA00000493"/>
    </source>
</evidence>
<dbReference type="Ensembl" id="ENSXMAT00000029530.1">
    <property type="protein sequence ID" value="ENSXMAP00000031574.1"/>
    <property type="gene ID" value="ENSXMAG00000025353.1"/>
</dbReference>
<feature type="site" description="Important for catalytic activity" evidence="10">
    <location>
        <position position="208"/>
    </location>
</feature>
<dbReference type="GO" id="GO:0005634">
    <property type="term" value="C:nucleus"/>
    <property type="evidence" value="ECO:0007669"/>
    <property type="project" value="TreeGrafter"/>
</dbReference>
<evidence type="ECO:0000256" key="7">
    <source>
        <dbReference type="ARBA" id="ARBA00022842"/>
    </source>
</evidence>
<dbReference type="GO" id="GO:0003906">
    <property type="term" value="F:DNA-(apurinic or apyrimidinic site) endonuclease activity"/>
    <property type="evidence" value="ECO:0007669"/>
    <property type="project" value="TreeGrafter"/>
</dbReference>
<comment type="catalytic activity">
    <reaction evidence="1">
        <text>Exonucleolytic cleavage in the 3'- to 5'-direction to yield nucleoside 5'-phosphates.</text>
        <dbReference type="EC" id="3.1.11.2"/>
    </reaction>
</comment>
<feature type="binding site" evidence="9">
    <location>
        <position position="18"/>
    </location>
    <ligand>
        <name>Mg(2+)</name>
        <dbReference type="ChEBI" id="CHEBI:18420"/>
        <label>1</label>
    </ligand>
</feature>
<feature type="binding site" evidence="9">
    <location>
        <position position="144"/>
    </location>
    <ligand>
        <name>Mg(2+)</name>
        <dbReference type="ChEBI" id="CHEBI:18420"/>
        <label>1</label>
    </ligand>
</feature>
<dbReference type="EC" id="3.1.11.2" evidence="3"/>
<keyword evidence="9" id="KW-0464">Manganese</keyword>
<protein>
    <recommendedName>
        <fullName evidence="3">exodeoxyribonuclease III</fullName>
        <ecNumber evidence="3">3.1.11.2</ecNumber>
    </recommendedName>
</protein>
<feature type="binding site" evidence="9">
    <location>
        <position position="233"/>
    </location>
    <ligand>
        <name>Mg(2+)</name>
        <dbReference type="ChEBI" id="CHEBI:18420"/>
        <label>1</label>
    </ligand>
</feature>
<dbReference type="InterPro" id="IPR004808">
    <property type="entry name" value="AP_endonuc_1"/>
</dbReference>
<keyword evidence="6" id="KW-0378">Hydrolase</keyword>
<dbReference type="InterPro" id="IPR036691">
    <property type="entry name" value="Endo/exonu/phosph_ase_sf"/>
</dbReference>
<feature type="binding site" evidence="9">
    <location>
        <position position="146"/>
    </location>
    <ligand>
        <name>Mg(2+)</name>
        <dbReference type="ChEBI" id="CHEBI:18420"/>
        <label>1</label>
    </ligand>
</feature>
<organism evidence="13 14">
    <name type="scientific">Xiphophorus maculatus</name>
    <name type="common">Southern platyfish</name>
    <name type="synonym">Platypoecilus maculatus</name>
    <dbReference type="NCBI Taxonomy" id="8083"/>
    <lineage>
        <taxon>Eukaryota</taxon>
        <taxon>Metazoa</taxon>
        <taxon>Chordata</taxon>
        <taxon>Craniata</taxon>
        <taxon>Vertebrata</taxon>
        <taxon>Euteleostomi</taxon>
        <taxon>Actinopterygii</taxon>
        <taxon>Neopterygii</taxon>
        <taxon>Teleostei</taxon>
        <taxon>Neoteleostei</taxon>
        <taxon>Acanthomorphata</taxon>
        <taxon>Ovalentaria</taxon>
        <taxon>Atherinomorphae</taxon>
        <taxon>Cyprinodontiformes</taxon>
        <taxon>Poeciliidae</taxon>
        <taxon>Poeciliinae</taxon>
        <taxon>Xiphophorus</taxon>
    </lineage>
</organism>
<dbReference type="GO" id="GO:0046872">
    <property type="term" value="F:metal ion binding"/>
    <property type="evidence" value="ECO:0007669"/>
    <property type="project" value="UniProtKB-KW"/>
</dbReference>
<dbReference type="GO" id="GO:0008081">
    <property type="term" value="F:phosphoric diester hydrolase activity"/>
    <property type="evidence" value="ECO:0007669"/>
    <property type="project" value="TreeGrafter"/>
</dbReference>
<proteinExistence type="inferred from homology"/>
<evidence type="ECO:0000313" key="14">
    <source>
        <dbReference type="Proteomes" id="UP000002852"/>
    </source>
</evidence>
<dbReference type="PANTHER" id="PTHR22748">
    <property type="entry name" value="AP ENDONUCLEASE"/>
    <property type="match status" value="1"/>
</dbReference>
<comment type="cofactor">
    <cofactor evidence="9">
        <name>Mg(2+)</name>
        <dbReference type="ChEBI" id="CHEBI:18420"/>
    </cofactor>
    <cofactor evidence="9">
        <name>Mn(2+)</name>
        <dbReference type="ChEBI" id="CHEBI:29035"/>
    </cofactor>
    <text evidence="9">Probably binds two magnesium or manganese ions per subunit.</text>
</comment>
<dbReference type="Proteomes" id="UP000002852">
    <property type="component" value="Unassembled WGS sequence"/>
</dbReference>
<dbReference type="GO" id="GO:0006284">
    <property type="term" value="P:base-excision repair"/>
    <property type="evidence" value="ECO:0007669"/>
    <property type="project" value="TreeGrafter"/>
</dbReference>
<feature type="site" description="Transition state stabilizer" evidence="10">
    <location>
        <position position="146"/>
    </location>
</feature>
<evidence type="ECO:0000256" key="4">
    <source>
        <dbReference type="ARBA" id="ARBA00022723"/>
    </source>
</evidence>
<name>A0A3B5QX66_XIPMA</name>
<keyword evidence="14" id="KW-1185">Reference proteome</keyword>
<dbReference type="Pfam" id="PF03372">
    <property type="entry name" value="Exo_endo_phos"/>
    <property type="match status" value="1"/>
</dbReference>
<dbReference type="SUPFAM" id="SSF56219">
    <property type="entry name" value="DNase I-like"/>
    <property type="match status" value="1"/>
</dbReference>
<feature type="signal peptide" evidence="11">
    <location>
        <begin position="1"/>
        <end position="23"/>
    </location>
</feature>
<feature type="binding site" evidence="9">
    <location>
        <position position="44"/>
    </location>
    <ligand>
        <name>Mg(2+)</name>
        <dbReference type="ChEBI" id="CHEBI:18420"/>
        <label>1</label>
    </ligand>
</feature>
<dbReference type="Ensembl" id="ENSXMAT00000024243.1">
    <property type="protein sequence ID" value="ENSXMAP00000035878.1"/>
    <property type="gene ID" value="ENSXMAG00000021949.1"/>
</dbReference>
<dbReference type="PANTHER" id="PTHR22748:SF4">
    <property type="entry name" value="DNA-(APURINIC OR APYRIMIDINIC SITE) ENDONUCLEASE 2"/>
    <property type="match status" value="1"/>
</dbReference>
<accession>A0A3B5QX66</accession>
<dbReference type="AlphaFoldDB" id="A0A3B5QX66"/>
<dbReference type="GeneTree" id="ENSGT00940000177187"/>
<evidence type="ECO:0000313" key="13">
    <source>
        <dbReference type="Ensembl" id="ENSXMAP00000035878.1"/>
    </source>
</evidence>
<dbReference type="CDD" id="cd09076">
    <property type="entry name" value="L1-EN"/>
    <property type="match status" value="1"/>
</dbReference>
<dbReference type="Gene3D" id="3.60.10.10">
    <property type="entry name" value="Endonuclease/exonuclease/phosphatase"/>
    <property type="match status" value="1"/>
</dbReference>
<evidence type="ECO:0000256" key="9">
    <source>
        <dbReference type="PIRSR" id="PIRSR604808-2"/>
    </source>
</evidence>
<keyword evidence="11" id="KW-0732">Signal</keyword>
<evidence type="ECO:0000256" key="3">
    <source>
        <dbReference type="ARBA" id="ARBA00012115"/>
    </source>
</evidence>
<feature type="site" description="Interaction with DNA substrate" evidence="10">
    <location>
        <position position="233"/>
    </location>
</feature>
<evidence type="ECO:0000256" key="11">
    <source>
        <dbReference type="SAM" id="SignalP"/>
    </source>
</evidence>
<evidence type="ECO:0000256" key="5">
    <source>
        <dbReference type="ARBA" id="ARBA00022763"/>
    </source>
</evidence>
<reference evidence="14" key="2">
    <citation type="journal article" date="2013" name="Nat. Genet.">
        <title>The genome of the platyfish, Xiphophorus maculatus, provides insights into evolutionary adaptation and several complex traits.</title>
        <authorList>
            <person name="Schartl M."/>
            <person name="Walter R.B."/>
            <person name="Shen Y."/>
            <person name="Garcia T."/>
            <person name="Catchen J."/>
            <person name="Amores A."/>
            <person name="Braasch I."/>
            <person name="Chalopin D."/>
            <person name="Volff J.N."/>
            <person name="Lesch K.P."/>
            <person name="Bisazza A."/>
            <person name="Minx P."/>
            <person name="Hillier L."/>
            <person name="Wilson R.K."/>
            <person name="Fuerstenberg S."/>
            <person name="Boore J."/>
            <person name="Searle S."/>
            <person name="Postlethwait J.H."/>
            <person name="Warren W.C."/>
        </authorList>
    </citation>
    <scope>NUCLEOTIDE SEQUENCE [LARGE SCALE GENOMIC DNA]</scope>
    <source>
        <strain evidence="14">JP 163 A</strain>
    </source>
</reference>
<evidence type="ECO:0000256" key="8">
    <source>
        <dbReference type="ARBA" id="ARBA00023204"/>
    </source>
</evidence>
<feature type="chain" id="PRO_5044592533" description="exodeoxyribonuclease III" evidence="11">
    <location>
        <begin position="24"/>
        <end position="391"/>
    </location>
</feature>
<evidence type="ECO:0000256" key="10">
    <source>
        <dbReference type="PIRSR" id="PIRSR604808-3"/>
    </source>
</evidence>
<keyword evidence="8" id="KW-0234">DNA repair</keyword>
<dbReference type="GO" id="GO:0008311">
    <property type="term" value="F:double-stranded DNA 3'-5' DNA exonuclease activity"/>
    <property type="evidence" value="ECO:0007669"/>
    <property type="project" value="UniProtKB-EC"/>
</dbReference>
<feature type="domain" description="Endonuclease/exonuclease/phosphatase" evidence="12">
    <location>
        <begin position="15"/>
        <end position="233"/>
    </location>
</feature>
<comment type="similarity">
    <text evidence="2">Belongs to the DNA repair enzymes AP/ExoA family.</text>
</comment>
<evidence type="ECO:0000259" key="12">
    <source>
        <dbReference type="Pfam" id="PF03372"/>
    </source>
</evidence>
<keyword evidence="7 9" id="KW-0460">Magnesium</keyword>
<keyword evidence="4 9" id="KW-0479">Metal-binding</keyword>
<evidence type="ECO:0000256" key="2">
    <source>
        <dbReference type="ARBA" id="ARBA00007092"/>
    </source>
</evidence>
<evidence type="ECO:0000256" key="6">
    <source>
        <dbReference type="ARBA" id="ARBA00022801"/>
    </source>
</evidence>